<dbReference type="SUPFAM" id="SSF55729">
    <property type="entry name" value="Acyl-CoA N-acyltransferases (Nat)"/>
    <property type="match status" value="1"/>
</dbReference>
<keyword evidence="2" id="KW-0808">Transferase</keyword>
<dbReference type="EMBL" id="JBHSPH010000001">
    <property type="protein sequence ID" value="MFC5861451.1"/>
    <property type="molecule type" value="Genomic_DNA"/>
</dbReference>
<dbReference type="PANTHER" id="PTHR43441">
    <property type="entry name" value="RIBOSOMAL-PROTEIN-SERINE ACETYLTRANSFERASE"/>
    <property type="match status" value="1"/>
</dbReference>
<organism evidence="2 3">
    <name type="scientific">Acidicapsa dinghuensis</name>
    <dbReference type="NCBI Taxonomy" id="2218256"/>
    <lineage>
        <taxon>Bacteria</taxon>
        <taxon>Pseudomonadati</taxon>
        <taxon>Acidobacteriota</taxon>
        <taxon>Terriglobia</taxon>
        <taxon>Terriglobales</taxon>
        <taxon>Acidobacteriaceae</taxon>
        <taxon>Acidicapsa</taxon>
    </lineage>
</organism>
<protein>
    <submittedName>
        <fullName evidence="2">GNAT family N-acetyltransferase</fullName>
        <ecNumber evidence="2">2.3.-.-</ecNumber>
    </submittedName>
</protein>
<dbReference type="GO" id="GO:0016746">
    <property type="term" value="F:acyltransferase activity"/>
    <property type="evidence" value="ECO:0007669"/>
    <property type="project" value="UniProtKB-KW"/>
</dbReference>
<dbReference type="PROSITE" id="PS51186">
    <property type="entry name" value="GNAT"/>
    <property type="match status" value="1"/>
</dbReference>
<evidence type="ECO:0000313" key="2">
    <source>
        <dbReference type="EMBL" id="MFC5861451.1"/>
    </source>
</evidence>
<dbReference type="PANTHER" id="PTHR43441:SF2">
    <property type="entry name" value="FAMILY ACETYLTRANSFERASE, PUTATIVE (AFU_ORTHOLOGUE AFUA_7G00850)-RELATED"/>
    <property type="match status" value="1"/>
</dbReference>
<comment type="caution">
    <text evidence="2">The sequence shown here is derived from an EMBL/GenBank/DDBJ whole genome shotgun (WGS) entry which is preliminary data.</text>
</comment>
<sequence>MPEDLSQWRGAQPPASVTLEGRFVRLEPLSAEKHTAAIWRNVYAHDEVWDYLGDGPYAGEEDLYAAIHAKETGAAARFFAILPLIGPDAGEAVGYASLMRIDTLNGVIEVGNLLFSPRLQRTPAATEAMYRMTRYVFDDLGYRRYEWKCNALNLPSRRAADRLGFSFEGIFRQHMVVKGQNRDTAWFAMLDHEWPSRRAAFEAWLAPENFDHEGRQVRSLKEFRGES</sequence>
<gene>
    <name evidence="2" type="ORF">ACFPT7_04040</name>
</gene>
<keyword evidence="3" id="KW-1185">Reference proteome</keyword>
<name>A0ABW1EC22_9BACT</name>
<dbReference type="Proteomes" id="UP001596091">
    <property type="component" value="Unassembled WGS sequence"/>
</dbReference>
<dbReference type="InterPro" id="IPR000182">
    <property type="entry name" value="GNAT_dom"/>
</dbReference>
<keyword evidence="2" id="KW-0012">Acyltransferase</keyword>
<feature type="domain" description="N-acetyltransferase" evidence="1">
    <location>
        <begin position="24"/>
        <end position="183"/>
    </location>
</feature>
<dbReference type="Gene3D" id="3.40.630.30">
    <property type="match status" value="1"/>
</dbReference>
<dbReference type="InterPro" id="IPR051908">
    <property type="entry name" value="Ribosomal_N-acetyltransferase"/>
</dbReference>
<dbReference type="InterPro" id="IPR016181">
    <property type="entry name" value="Acyl_CoA_acyltransferase"/>
</dbReference>
<accession>A0ABW1EC22</accession>
<evidence type="ECO:0000259" key="1">
    <source>
        <dbReference type="PROSITE" id="PS51186"/>
    </source>
</evidence>
<proteinExistence type="predicted"/>
<dbReference type="Pfam" id="PF13302">
    <property type="entry name" value="Acetyltransf_3"/>
    <property type="match status" value="1"/>
</dbReference>
<evidence type="ECO:0000313" key="3">
    <source>
        <dbReference type="Proteomes" id="UP001596091"/>
    </source>
</evidence>
<dbReference type="EC" id="2.3.-.-" evidence="2"/>
<dbReference type="RefSeq" id="WP_263333664.1">
    <property type="nucleotide sequence ID" value="NZ_JAGSYH010000002.1"/>
</dbReference>
<reference evidence="3" key="1">
    <citation type="journal article" date="2019" name="Int. J. Syst. Evol. Microbiol.">
        <title>The Global Catalogue of Microorganisms (GCM) 10K type strain sequencing project: providing services to taxonomists for standard genome sequencing and annotation.</title>
        <authorList>
            <consortium name="The Broad Institute Genomics Platform"/>
            <consortium name="The Broad Institute Genome Sequencing Center for Infectious Disease"/>
            <person name="Wu L."/>
            <person name="Ma J."/>
        </authorList>
    </citation>
    <scope>NUCLEOTIDE SEQUENCE [LARGE SCALE GENOMIC DNA]</scope>
    <source>
        <strain evidence="3">JCM 4087</strain>
    </source>
</reference>